<dbReference type="InterPro" id="IPR008766">
    <property type="entry name" value="Replication_gene_A-like"/>
</dbReference>
<evidence type="ECO:0000313" key="9">
    <source>
        <dbReference type="Proteomes" id="UP000545606"/>
    </source>
</evidence>
<evidence type="ECO:0000313" key="8">
    <source>
        <dbReference type="EMBL" id="MBA4710472.1"/>
    </source>
</evidence>
<keyword evidence="5 8" id="KW-0255">Endonuclease</keyword>
<protein>
    <submittedName>
        <fullName evidence="8">Replication endonuclease</fullName>
    </submittedName>
</protein>
<dbReference type="GO" id="GO:0016787">
    <property type="term" value="F:hydrolase activity"/>
    <property type="evidence" value="ECO:0007669"/>
    <property type="project" value="UniProtKB-KW"/>
</dbReference>
<evidence type="ECO:0000259" key="7">
    <source>
        <dbReference type="Pfam" id="PF05840"/>
    </source>
</evidence>
<keyword evidence="4" id="KW-0540">Nuclease</keyword>
<accession>A0A838YAQ5</accession>
<dbReference type="GO" id="GO:0004519">
    <property type="term" value="F:endonuclease activity"/>
    <property type="evidence" value="ECO:0007669"/>
    <property type="project" value="UniProtKB-KW"/>
</dbReference>
<dbReference type="Pfam" id="PF05840">
    <property type="entry name" value="Phage_GPA"/>
    <property type="match status" value="1"/>
</dbReference>
<comment type="similarity">
    <text evidence="2">Belongs to the phage GPA family.</text>
</comment>
<comment type="caution">
    <text evidence="8">The sequence shown here is derived from an EMBL/GenBank/DDBJ whole genome shotgun (WGS) entry which is preliminary data.</text>
</comment>
<organism evidence="8 9">
    <name type="scientific">Aquitalea aquatica</name>
    <dbReference type="NCBI Taxonomy" id="3044273"/>
    <lineage>
        <taxon>Bacteria</taxon>
        <taxon>Pseudomonadati</taxon>
        <taxon>Pseudomonadota</taxon>
        <taxon>Betaproteobacteria</taxon>
        <taxon>Neisseriales</taxon>
        <taxon>Chromobacteriaceae</taxon>
        <taxon>Aquitalea</taxon>
    </lineage>
</organism>
<reference evidence="8 9" key="1">
    <citation type="submission" date="2020-07" db="EMBL/GenBank/DDBJ databases">
        <title>Draft genome sequence of violacein-producing bacteria and related species.</title>
        <authorList>
            <person name="Wilson H.S."/>
            <person name="De Leon M.E."/>
        </authorList>
    </citation>
    <scope>NUCLEOTIDE SEQUENCE [LARGE SCALE GENOMIC DNA]</scope>
    <source>
        <strain evidence="8 9">HSC-21Su07</strain>
    </source>
</reference>
<feature type="domain" description="Replication gene A protein-like" evidence="7">
    <location>
        <begin position="122"/>
        <end position="373"/>
    </location>
</feature>
<keyword evidence="6" id="KW-0378">Hydrolase</keyword>
<gene>
    <name evidence="8" type="ORF">H2Z84_19030</name>
</gene>
<proteinExistence type="inferred from homology"/>
<sequence length="579" mass="64981">MSIAQLLVPNKAYLKPFLAGLPSALSDDIADEWNARLVKPATVSSWLRSAPANSWLKFTTEAIRSIGVPRSLYLDEADIDAKAKALSRHTSWLRRSGASLADVQALAGLYHLHLPDWTKKPHTTDSVWARACDLAFWKRQIRAVHSRLAERGAIIAGRVHNRAGLYASDDQVKRTIQRKRRSAQVLANQLVINELGQEYSLADLAALSPANPLIRRAELMVRLRGFETIAKQQGHACDFFTVTCPGSYHPRLSKTGQLNPNYQPGIGPREAQAHLQKVWSRARAKLHRKGIRMYGFRVAEPHHDGTPHWHMVLFFNEADRRDIRKVLRSYALQVNPSERGAWRRRCTFKKIDLLNGSACGYVAKYICKNVDGRKADSLALGEFDHESNPNNPALLHETAIRVESWAKWGIRQFQQIGCAPVTVWRELRRLDATEQRSELADIITATQASDWAGYVMLQGGPFASRKELAAALYSEPVTNRYGEESATAKGVDAFGVIAISRIHTWTISHPLFGAAAHGHRTEEDGHGGASRPWTRITNCTHQQQSVSRISHREALLDEIDSSDPFESSLITHWPPPWMQ</sequence>
<dbReference type="AlphaFoldDB" id="A0A838YAQ5"/>
<evidence type="ECO:0000256" key="4">
    <source>
        <dbReference type="ARBA" id="ARBA00022722"/>
    </source>
</evidence>
<evidence type="ECO:0000256" key="1">
    <source>
        <dbReference type="ARBA" id="ARBA00003293"/>
    </source>
</evidence>
<dbReference type="EMBL" id="JACERN010000042">
    <property type="protein sequence ID" value="MBA4710472.1"/>
    <property type="molecule type" value="Genomic_DNA"/>
</dbReference>
<keyword evidence="9" id="KW-1185">Reference proteome</keyword>
<evidence type="ECO:0000256" key="2">
    <source>
        <dbReference type="ARBA" id="ARBA00009260"/>
    </source>
</evidence>
<keyword evidence="3" id="KW-0235">DNA replication</keyword>
<dbReference type="Proteomes" id="UP000545606">
    <property type="component" value="Unassembled WGS sequence"/>
</dbReference>
<evidence type="ECO:0000256" key="5">
    <source>
        <dbReference type="ARBA" id="ARBA00022759"/>
    </source>
</evidence>
<evidence type="ECO:0000256" key="3">
    <source>
        <dbReference type="ARBA" id="ARBA00022705"/>
    </source>
</evidence>
<dbReference type="GO" id="GO:0006260">
    <property type="term" value="P:DNA replication"/>
    <property type="evidence" value="ECO:0007669"/>
    <property type="project" value="UniProtKB-KW"/>
</dbReference>
<evidence type="ECO:0000256" key="6">
    <source>
        <dbReference type="ARBA" id="ARBA00022801"/>
    </source>
</evidence>
<comment type="function">
    <text evidence="1">Possible endonuclease which induces a single-strand cut and initiates DNA replication.</text>
</comment>
<dbReference type="RefSeq" id="WP_181837352.1">
    <property type="nucleotide sequence ID" value="NZ_JACERN010000042.1"/>
</dbReference>
<name>A0A838YAQ5_9NEIS</name>